<feature type="region of interest" description="Disordered" evidence="1">
    <location>
        <begin position="40"/>
        <end position="68"/>
    </location>
</feature>
<organism evidence="2 3">
    <name type="scientific">Cryomyces minteri</name>
    <dbReference type="NCBI Taxonomy" id="331657"/>
    <lineage>
        <taxon>Eukaryota</taxon>
        <taxon>Fungi</taxon>
        <taxon>Dikarya</taxon>
        <taxon>Ascomycota</taxon>
        <taxon>Pezizomycotina</taxon>
        <taxon>Dothideomycetes</taxon>
        <taxon>Dothideomycetes incertae sedis</taxon>
        <taxon>Cryomyces</taxon>
    </lineage>
</organism>
<sequence>MTSRTTEPSNPHGVKRRADDNLEDEQRFAKRFNLLNLDNYGKLYHPVPSPQPRRQPPEPSRTPVRRDDLMQVEDTKEVVYVHDIDAELADIESDEERLVFLPDIEKRLTRIPKQ</sequence>
<gene>
    <name evidence="2" type="ORF">B0A49_01442</name>
</gene>
<evidence type="ECO:0000313" key="3">
    <source>
        <dbReference type="Proteomes" id="UP000308768"/>
    </source>
</evidence>
<dbReference type="InterPro" id="IPR046591">
    <property type="entry name" value="DUF6649"/>
</dbReference>
<dbReference type="OrthoDB" id="5345504at2759"/>
<feature type="region of interest" description="Disordered" evidence="1">
    <location>
        <begin position="1"/>
        <end position="23"/>
    </location>
</feature>
<dbReference type="AlphaFoldDB" id="A0A4U0XKS0"/>
<feature type="compositionally biased region" description="Pro residues" evidence="1">
    <location>
        <begin position="47"/>
        <end position="60"/>
    </location>
</feature>
<feature type="non-terminal residue" evidence="2">
    <location>
        <position position="114"/>
    </location>
</feature>
<dbReference type="Pfam" id="PF20354">
    <property type="entry name" value="DUF6649"/>
    <property type="match status" value="1"/>
</dbReference>
<dbReference type="Proteomes" id="UP000308768">
    <property type="component" value="Unassembled WGS sequence"/>
</dbReference>
<protein>
    <submittedName>
        <fullName evidence="2">Uncharacterized protein</fullName>
    </submittedName>
</protein>
<accession>A0A4U0XKS0</accession>
<dbReference type="STRING" id="331657.A0A4U0XKS0"/>
<evidence type="ECO:0000256" key="1">
    <source>
        <dbReference type="SAM" id="MobiDB-lite"/>
    </source>
</evidence>
<reference evidence="2 3" key="1">
    <citation type="submission" date="2017-03" db="EMBL/GenBank/DDBJ databases">
        <title>Genomes of endolithic fungi from Antarctica.</title>
        <authorList>
            <person name="Coleine C."/>
            <person name="Masonjones S."/>
            <person name="Stajich J.E."/>
        </authorList>
    </citation>
    <scope>NUCLEOTIDE SEQUENCE [LARGE SCALE GENOMIC DNA]</scope>
    <source>
        <strain evidence="2 3">CCFEE 5187</strain>
    </source>
</reference>
<proteinExistence type="predicted"/>
<name>A0A4U0XKS0_9PEZI</name>
<comment type="caution">
    <text evidence="2">The sequence shown here is derived from an EMBL/GenBank/DDBJ whole genome shotgun (WGS) entry which is preliminary data.</text>
</comment>
<keyword evidence="3" id="KW-1185">Reference proteome</keyword>
<evidence type="ECO:0000313" key="2">
    <source>
        <dbReference type="EMBL" id="TKA77834.1"/>
    </source>
</evidence>
<dbReference type="EMBL" id="NAJN01000169">
    <property type="protein sequence ID" value="TKA77834.1"/>
    <property type="molecule type" value="Genomic_DNA"/>
</dbReference>